<name>A0A0U9HQ92_9BACT</name>
<reference evidence="5" key="1">
    <citation type="submission" date="2016-01" db="EMBL/GenBank/DDBJ databases">
        <title>Draft genome sequence of Thermodesulfovibrio aggregans strain TGE-P1.</title>
        <authorList>
            <person name="Sekiguchi Y."/>
            <person name="Ohashi A."/>
            <person name="Matsuura N."/>
            <person name="Tourlousse M.D."/>
        </authorList>
    </citation>
    <scope>NUCLEOTIDE SEQUENCE [LARGE SCALE GENOMIC DNA]</scope>
    <source>
        <strain evidence="5">TGE-P1</strain>
    </source>
</reference>
<dbReference type="InterPro" id="IPR029787">
    <property type="entry name" value="Nucleotide_cyclase"/>
</dbReference>
<sequence>MREFLLEIGNLLKIKDLQSYCDEELKQKILEYLKREQIIEKSLFELTEDFACSAELSVRVISSINRILDRIYSERDFYKFISYCFDEFIKLLPVENISFLEKHPELECLVLKVATGKIKLKDFKTKLFNIAKTLAGAAFKQDNFIYSPDVKKDERFDPKLSTLPIRSVLSVPVKIQNKTIGVINFSHPEANAFDEACIFFLVSMVQLFSAVITLFKFYNESLQFNETLQKEVNKKTLELQKINKKLYKASITDSLTGIYNRKYFFQRLEEEYARALRYGNNFCFILFDLDGLKKVNDMFGHPEGDRLIKLFARILKAVKRKEDIVARIGGDEFGCILIGSSTEGGKKFAERIREEFKNKYKKIKVSVSGAVGCIGKGESFRFYKDYKDFFKQVDKALLEAKKIKDKIEVIETD</sequence>
<evidence type="ECO:0000256" key="2">
    <source>
        <dbReference type="ARBA" id="ARBA00034247"/>
    </source>
</evidence>
<evidence type="ECO:0000259" key="3">
    <source>
        <dbReference type="PROSITE" id="PS50887"/>
    </source>
</evidence>
<dbReference type="PROSITE" id="PS50887">
    <property type="entry name" value="GGDEF"/>
    <property type="match status" value="1"/>
</dbReference>
<dbReference type="SUPFAM" id="SSF55781">
    <property type="entry name" value="GAF domain-like"/>
    <property type="match status" value="1"/>
</dbReference>
<dbReference type="Gene3D" id="3.30.70.270">
    <property type="match status" value="1"/>
</dbReference>
<dbReference type="GO" id="GO:1902201">
    <property type="term" value="P:negative regulation of bacterial-type flagellum-dependent cell motility"/>
    <property type="evidence" value="ECO:0007669"/>
    <property type="project" value="TreeGrafter"/>
</dbReference>
<dbReference type="CDD" id="cd01949">
    <property type="entry name" value="GGDEF"/>
    <property type="match status" value="1"/>
</dbReference>
<dbReference type="FunFam" id="3.30.70.270:FF:000044">
    <property type="entry name" value="Diguanylate cyclase (GGDEF)-like protein"/>
    <property type="match status" value="1"/>
</dbReference>
<dbReference type="Proteomes" id="UP000054976">
    <property type="component" value="Unassembled WGS sequence"/>
</dbReference>
<dbReference type="NCBIfam" id="TIGR00254">
    <property type="entry name" value="GGDEF"/>
    <property type="match status" value="1"/>
</dbReference>
<dbReference type="Gene3D" id="3.30.450.40">
    <property type="match status" value="1"/>
</dbReference>
<accession>A0A0U9HQ92</accession>
<dbReference type="InterPro" id="IPR029016">
    <property type="entry name" value="GAF-like_dom_sf"/>
</dbReference>
<dbReference type="SMART" id="SM00065">
    <property type="entry name" value="GAF"/>
    <property type="match status" value="1"/>
</dbReference>
<dbReference type="InterPro" id="IPR050469">
    <property type="entry name" value="Diguanylate_Cyclase"/>
</dbReference>
<dbReference type="PANTHER" id="PTHR45138:SF9">
    <property type="entry name" value="DIGUANYLATE CYCLASE DGCM-RELATED"/>
    <property type="match status" value="1"/>
</dbReference>
<organism evidence="4 5">
    <name type="scientific">Thermodesulfovibrio aggregans</name>
    <dbReference type="NCBI Taxonomy" id="86166"/>
    <lineage>
        <taxon>Bacteria</taxon>
        <taxon>Pseudomonadati</taxon>
        <taxon>Nitrospirota</taxon>
        <taxon>Thermodesulfovibrionia</taxon>
        <taxon>Thermodesulfovibrionales</taxon>
        <taxon>Thermodesulfovibrionaceae</taxon>
        <taxon>Thermodesulfovibrio</taxon>
    </lineage>
</organism>
<keyword evidence="5" id="KW-1185">Reference proteome</keyword>
<protein>
    <recommendedName>
        <fullName evidence="1">diguanylate cyclase</fullName>
        <ecNumber evidence="1">2.7.7.65</ecNumber>
    </recommendedName>
</protein>
<dbReference type="InterPro" id="IPR043128">
    <property type="entry name" value="Rev_trsase/Diguanyl_cyclase"/>
</dbReference>
<dbReference type="EMBL" id="BCNO01000002">
    <property type="protein sequence ID" value="GAQ95223.1"/>
    <property type="molecule type" value="Genomic_DNA"/>
</dbReference>
<dbReference type="EC" id="2.7.7.65" evidence="1"/>
<comment type="caution">
    <text evidence="4">The sequence shown here is derived from an EMBL/GenBank/DDBJ whole genome shotgun (WGS) entry which is preliminary data.</text>
</comment>
<feature type="domain" description="GGDEF" evidence="3">
    <location>
        <begin position="280"/>
        <end position="412"/>
    </location>
</feature>
<dbReference type="SMART" id="SM00267">
    <property type="entry name" value="GGDEF"/>
    <property type="match status" value="1"/>
</dbReference>
<dbReference type="GO" id="GO:0005886">
    <property type="term" value="C:plasma membrane"/>
    <property type="evidence" value="ECO:0007669"/>
    <property type="project" value="TreeGrafter"/>
</dbReference>
<evidence type="ECO:0000313" key="5">
    <source>
        <dbReference type="Proteomes" id="UP000054976"/>
    </source>
</evidence>
<dbReference type="RefSeq" id="WP_059176668.1">
    <property type="nucleotide sequence ID" value="NZ_BCNO01000002.1"/>
</dbReference>
<dbReference type="PANTHER" id="PTHR45138">
    <property type="entry name" value="REGULATORY COMPONENTS OF SENSORY TRANSDUCTION SYSTEM"/>
    <property type="match status" value="1"/>
</dbReference>
<dbReference type="AlphaFoldDB" id="A0A0U9HQ92"/>
<dbReference type="GO" id="GO:0043709">
    <property type="term" value="P:cell adhesion involved in single-species biofilm formation"/>
    <property type="evidence" value="ECO:0007669"/>
    <property type="project" value="TreeGrafter"/>
</dbReference>
<evidence type="ECO:0000256" key="1">
    <source>
        <dbReference type="ARBA" id="ARBA00012528"/>
    </source>
</evidence>
<dbReference type="InterPro" id="IPR003018">
    <property type="entry name" value="GAF"/>
</dbReference>
<evidence type="ECO:0000313" key="4">
    <source>
        <dbReference type="EMBL" id="GAQ95223.1"/>
    </source>
</evidence>
<dbReference type="OrthoDB" id="9773156at2"/>
<dbReference type="Pfam" id="PF00990">
    <property type="entry name" value="GGDEF"/>
    <property type="match status" value="1"/>
</dbReference>
<dbReference type="Pfam" id="PF13185">
    <property type="entry name" value="GAF_2"/>
    <property type="match status" value="1"/>
</dbReference>
<dbReference type="InterPro" id="IPR000160">
    <property type="entry name" value="GGDEF_dom"/>
</dbReference>
<proteinExistence type="predicted"/>
<comment type="catalytic activity">
    <reaction evidence="2">
        <text>2 GTP = 3',3'-c-di-GMP + 2 diphosphate</text>
        <dbReference type="Rhea" id="RHEA:24898"/>
        <dbReference type="ChEBI" id="CHEBI:33019"/>
        <dbReference type="ChEBI" id="CHEBI:37565"/>
        <dbReference type="ChEBI" id="CHEBI:58805"/>
        <dbReference type="EC" id="2.7.7.65"/>
    </reaction>
</comment>
<dbReference type="STRING" id="86166.TAGGR_2110"/>
<dbReference type="GO" id="GO:0052621">
    <property type="term" value="F:diguanylate cyclase activity"/>
    <property type="evidence" value="ECO:0007669"/>
    <property type="project" value="UniProtKB-EC"/>
</dbReference>
<dbReference type="SUPFAM" id="SSF55073">
    <property type="entry name" value="Nucleotide cyclase"/>
    <property type="match status" value="1"/>
</dbReference>
<gene>
    <name evidence="4" type="ORF">TAGGR_2110</name>
</gene>